<dbReference type="GO" id="GO:0008171">
    <property type="term" value="F:O-methyltransferase activity"/>
    <property type="evidence" value="ECO:0007669"/>
    <property type="project" value="InterPro"/>
</dbReference>
<comment type="caution">
    <text evidence="4">The sequence shown here is derived from an EMBL/GenBank/DDBJ whole genome shotgun (WGS) entry which is preliminary data.</text>
</comment>
<dbReference type="GO" id="GO:0008757">
    <property type="term" value="F:S-adenosylmethionine-dependent methyltransferase activity"/>
    <property type="evidence" value="ECO:0007669"/>
    <property type="project" value="TreeGrafter"/>
</dbReference>
<dbReference type="STRING" id="1605367.AFM12_00075"/>
<dbReference type="OrthoDB" id="9799672at2"/>
<keyword evidence="2 4" id="KW-0808">Transferase</keyword>
<evidence type="ECO:0000313" key="4">
    <source>
        <dbReference type="EMBL" id="KPM49091.1"/>
    </source>
</evidence>
<name>A0A0P7C387_9BACT</name>
<dbReference type="PANTHER" id="PTHR10509">
    <property type="entry name" value="O-METHYLTRANSFERASE-RELATED"/>
    <property type="match status" value="1"/>
</dbReference>
<evidence type="ECO:0000256" key="3">
    <source>
        <dbReference type="ARBA" id="ARBA00022691"/>
    </source>
</evidence>
<accession>A0A0P7C387</accession>
<evidence type="ECO:0000256" key="2">
    <source>
        <dbReference type="ARBA" id="ARBA00022679"/>
    </source>
</evidence>
<dbReference type="PANTHER" id="PTHR10509:SF14">
    <property type="entry name" value="CAFFEOYL-COA O-METHYLTRANSFERASE 3-RELATED"/>
    <property type="match status" value="1"/>
</dbReference>
<dbReference type="SUPFAM" id="SSF53335">
    <property type="entry name" value="S-adenosyl-L-methionine-dependent methyltransferases"/>
    <property type="match status" value="1"/>
</dbReference>
<dbReference type="Proteomes" id="UP000050454">
    <property type="component" value="Unassembled WGS sequence"/>
</dbReference>
<reference evidence="4 5" key="1">
    <citation type="submission" date="2015-07" db="EMBL/GenBank/DDBJ databases">
        <title>The draft genome sequence of Leadbetterella sp. JN14-9.</title>
        <authorList>
            <person name="Liu Y."/>
            <person name="Du J."/>
            <person name="Shao Z."/>
        </authorList>
    </citation>
    <scope>NUCLEOTIDE SEQUENCE [LARGE SCALE GENOMIC DNA]</scope>
    <source>
        <strain evidence="4 5">JN14-9</strain>
    </source>
</reference>
<dbReference type="PATRIC" id="fig|1605367.3.peg.1335"/>
<keyword evidence="3" id="KW-0949">S-adenosyl-L-methionine</keyword>
<evidence type="ECO:0000256" key="1">
    <source>
        <dbReference type="ARBA" id="ARBA00022603"/>
    </source>
</evidence>
<sequence>MLIINPDAEAYCEALSDSEPAVLQEINRDTHANVMQPRMLSGHFQGRLLSMISHLIKPEFILEIGTYTGYSAICLAEGLKKNGRLLTIDYNEEIETLANANISKAGLTDQIELRIGKAAEIIPEIETPIDLVFIDADKLNYGLYYDLVIDKVRSGGLILSDNVLWDGKVFDSTQNDKKTKYLREFNQKVKNDTRTEKILLPFRDGLFVTRKK</sequence>
<proteinExistence type="predicted"/>
<protein>
    <submittedName>
        <fullName evidence="4">Methyltransferase</fullName>
    </submittedName>
</protein>
<keyword evidence="1 4" id="KW-0489">Methyltransferase</keyword>
<dbReference type="GO" id="GO:0032259">
    <property type="term" value="P:methylation"/>
    <property type="evidence" value="ECO:0007669"/>
    <property type="project" value="UniProtKB-KW"/>
</dbReference>
<dbReference type="PROSITE" id="PS51682">
    <property type="entry name" value="SAM_OMT_I"/>
    <property type="match status" value="1"/>
</dbReference>
<dbReference type="CDD" id="cd02440">
    <property type="entry name" value="AdoMet_MTases"/>
    <property type="match status" value="1"/>
</dbReference>
<keyword evidence="5" id="KW-1185">Reference proteome</keyword>
<dbReference type="Gene3D" id="3.40.50.150">
    <property type="entry name" value="Vaccinia Virus protein VP39"/>
    <property type="match status" value="1"/>
</dbReference>
<dbReference type="InterPro" id="IPR002935">
    <property type="entry name" value="SAM_O-MeTrfase"/>
</dbReference>
<gene>
    <name evidence="4" type="ORF">AFM12_00075</name>
</gene>
<dbReference type="InterPro" id="IPR029063">
    <property type="entry name" value="SAM-dependent_MTases_sf"/>
</dbReference>
<dbReference type="EMBL" id="LGTQ01000005">
    <property type="protein sequence ID" value="KPM49091.1"/>
    <property type="molecule type" value="Genomic_DNA"/>
</dbReference>
<organism evidence="4 5">
    <name type="scientific">Jiulongibacter sediminis</name>
    <dbReference type="NCBI Taxonomy" id="1605367"/>
    <lineage>
        <taxon>Bacteria</taxon>
        <taxon>Pseudomonadati</taxon>
        <taxon>Bacteroidota</taxon>
        <taxon>Cytophagia</taxon>
        <taxon>Cytophagales</taxon>
        <taxon>Leadbetterellaceae</taxon>
        <taxon>Jiulongibacter</taxon>
    </lineage>
</organism>
<evidence type="ECO:0000313" key="5">
    <source>
        <dbReference type="Proteomes" id="UP000050454"/>
    </source>
</evidence>
<dbReference type="InterPro" id="IPR050362">
    <property type="entry name" value="Cation-dep_OMT"/>
</dbReference>
<dbReference type="AlphaFoldDB" id="A0A0P7C387"/>
<dbReference type="RefSeq" id="WP_055142942.1">
    <property type="nucleotide sequence ID" value="NZ_JXSZ01000005.1"/>
</dbReference>
<dbReference type="Pfam" id="PF01596">
    <property type="entry name" value="Methyltransf_3"/>
    <property type="match status" value="1"/>
</dbReference>